<dbReference type="Proteomes" id="UP001152797">
    <property type="component" value="Unassembled WGS sequence"/>
</dbReference>
<dbReference type="EMBL" id="CAMXCT030000953">
    <property type="protein sequence ID" value="CAL4772403.1"/>
    <property type="molecule type" value="Genomic_DNA"/>
</dbReference>
<dbReference type="AlphaFoldDB" id="A0A9P1C7A5"/>
<evidence type="ECO:0000313" key="5">
    <source>
        <dbReference type="Proteomes" id="UP001152797"/>
    </source>
</evidence>
<organism evidence="2">
    <name type="scientific">Cladocopium goreaui</name>
    <dbReference type="NCBI Taxonomy" id="2562237"/>
    <lineage>
        <taxon>Eukaryota</taxon>
        <taxon>Sar</taxon>
        <taxon>Alveolata</taxon>
        <taxon>Dinophyceae</taxon>
        <taxon>Suessiales</taxon>
        <taxon>Symbiodiniaceae</taxon>
        <taxon>Cladocopium</taxon>
    </lineage>
</organism>
<dbReference type="PANTHER" id="PTHR37539:SF1">
    <property type="entry name" value="ER-BOUND OXYGENASE MPAB_MPAB'_RUBBER OXYGENASE CATALYTIC DOMAIN-CONTAINING PROTEIN"/>
    <property type="match status" value="1"/>
</dbReference>
<dbReference type="InterPro" id="IPR018713">
    <property type="entry name" value="MPAB/Lcp_cat_dom"/>
</dbReference>
<dbReference type="EMBL" id="CAMXCT020000953">
    <property type="protein sequence ID" value="CAL1138466.1"/>
    <property type="molecule type" value="Genomic_DNA"/>
</dbReference>
<evidence type="ECO:0000313" key="3">
    <source>
        <dbReference type="EMBL" id="CAL1138466.1"/>
    </source>
</evidence>
<dbReference type="PANTHER" id="PTHR37539">
    <property type="entry name" value="SECRETED PROTEIN-RELATED"/>
    <property type="match status" value="1"/>
</dbReference>
<accession>A0A9P1C7A5</accession>
<evidence type="ECO:0000313" key="4">
    <source>
        <dbReference type="EMBL" id="CAL4772403.1"/>
    </source>
</evidence>
<dbReference type="GO" id="GO:0016491">
    <property type="term" value="F:oxidoreductase activity"/>
    <property type="evidence" value="ECO:0007669"/>
    <property type="project" value="InterPro"/>
</dbReference>
<evidence type="ECO:0000313" key="2">
    <source>
        <dbReference type="EMBL" id="CAI3985091.1"/>
    </source>
</evidence>
<keyword evidence="5" id="KW-1185">Reference proteome</keyword>
<dbReference type="OrthoDB" id="424964at2759"/>
<comment type="caution">
    <text evidence="2">The sequence shown here is derived from an EMBL/GenBank/DDBJ whole genome shotgun (WGS) entry which is preliminary data.</text>
</comment>
<evidence type="ECO:0000259" key="1">
    <source>
        <dbReference type="Pfam" id="PF09995"/>
    </source>
</evidence>
<feature type="domain" description="ER-bound oxygenase mpaB/mpaB'/Rubber oxygenase catalytic" evidence="1">
    <location>
        <begin position="104"/>
        <end position="220"/>
    </location>
</feature>
<reference evidence="2" key="1">
    <citation type="submission" date="2022-10" db="EMBL/GenBank/DDBJ databases">
        <authorList>
            <person name="Chen Y."/>
            <person name="Dougan E. K."/>
            <person name="Chan C."/>
            <person name="Rhodes N."/>
            <person name="Thang M."/>
        </authorList>
    </citation>
    <scope>NUCLEOTIDE SEQUENCE</scope>
</reference>
<protein>
    <submittedName>
        <fullName evidence="4">Dynein, axonemal, light intermediate chain 1</fullName>
    </submittedName>
</protein>
<dbReference type="EMBL" id="CAMXCT010000953">
    <property type="protein sequence ID" value="CAI3985091.1"/>
    <property type="molecule type" value="Genomic_DNA"/>
</dbReference>
<dbReference type="InterPro" id="IPR037473">
    <property type="entry name" value="Lcp-like"/>
</dbReference>
<reference evidence="3" key="2">
    <citation type="submission" date="2024-04" db="EMBL/GenBank/DDBJ databases">
        <authorList>
            <person name="Chen Y."/>
            <person name="Shah S."/>
            <person name="Dougan E. K."/>
            <person name="Thang M."/>
            <person name="Chan C."/>
        </authorList>
    </citation>
    <scope>NUCLEOTIDE SEQUENCE [LARGE SCALE GENOMIC DNA]</scope>
</reference>
<name>A0A9P1C7A5_9DINO</name>
<gene>
    <name evidence="2" type="ORF">C1SCF055_LOCUS12575</name>
</gene>
<dbReference type="Pfam" id="PF09995">
    <property type="entry name" value="MPAB_Lcp_cat"/>
    <property type="match status" value="1"/>
</dbReference>
<proteinExistence type="predicted"/>
<sequence length="470" mass="53225">MAALHLGRIVKGSTCGDPAFDQLSLDVLRQLANSGTLLRSSSQRASYCAAKVPARVTLRLPCWADRPKMRRGQQVFRDHGFDFFCAFEIALIWGCRVDRFADVLVRSGYTSSPKSAFRRFHETLRHVLTWCCDEGLAVDDVSETTQSILKVRAMHALVRRRCRDGHAEMPISQYDLAFTLMAFGIISLDIVLNGFQRSLSDQEIDDWLHLWRVLGNLHGILDEFNPCNDVNDAAGILQDINELFYFAAEGFQGGHARNLTLAVCEGFSTWGKGLGGHLLGAMFLRSLRAKRFISSESIEWIPFGQAFFEEHHGNASLACRGQHIACALIDLVISVLSQRPSLDRAFQRGYFYLLRWAVVQRNIPMMETEMIVRCLSFFIDLIFKLLALLTCGAIDNVCISRNRCECRREVHFRQWQEHLDGFRHIGPSSDLTCLTLPRLLRSCYRNPGIALLVLVAFFTCTKTSCLRIGF</sequence>